<dbReference type="RefSeq" id="WP_184000885.1">
    <property type="nucleotide sequence ID" value="NZ_JACCAS010000002.1"/>
</dbReference>
<protein>
    <submittedName>
        <fullName evidence="2">Uncharacterized protein</fullName>
    </submittedName>
</protein>
<dbReference type="Proteomes" id="UP000540929">
    <property type="component" value="Unassembled WGS sequence"/>
</dbReference>
<accession>A0A7Z0B839</accession>
<sequence>MLFATRHTRVVRRRASCEAAESDCRQDHDAGRGRVRRQRPAGTLSGSSNLDGWKTQGRLHSHEGGTASGHEPVEVTNVLDAVQLIVELRAQLREKQSEVDVLAEALVYARGFSPDN</sequence>
<dbReference type="AlphaFoldDB" id="A0A7Z0B839"/>
<reference evidence="2 3" key="1">
    <citation type="submission" date="2020-07" db="EMBL/GenBank/DDBJ databases">
        <title>Exploring microbial biodiversity for novel pathways involved in the catabolism of aromatic compounds derived from lignin.</title>
        <authorList>
            <person name="Elkins J."/>
        </authorList>
    </citation>
    <scope>NUCLEOTIDE SEQUENCE [LARGE SCALE GENOMIC DNA]</scope>
    <source>
        <strain evidence="2 3">H2C3C</strain>
    </source>
</reference>
<evidence type="ECO:0000313" key="2">
    <source>
        <dbReference type="EMBL" id="NYH25176.1"/>
    </source>
</evidence>
<feature type="region of interest" description="Disordered" evidence="1">
    <location>
        <begin position="14"/>
        <end position="72"/>
    </location>
</feature>
<gene>
    <name evidence="2" type="ORF">GGD40_004747</name>
</gene>
<evidence type="ECO:0000313" key="3">
    <source>
        <dbReference type="Proteomes" id="UP000540929"/>
    </source>
</evidence>
<proteinExistence type="predicted"/>
<name>A0A7Z0B839_9BURK</name>
<feature type="compositionally biased region" description="Basic and acidic residues" evidence="1">
    <location>
        <begin position="22"/>
        <end position="32"/>
    </location>
</feature>
<evidence type="ECO:0000256" key="1">
    <source>
        <dbReference type="SAM" id="MobiDB-lite"/>
    </source>
</evidence>
<dbReference type="EMBL" id="JACCAS010000002">
    <property type="protein sequence ID" value="NYH25176.1"/>
    <property type="molecule type" value="Genomic_DNA"/>
</dbReference>
<organism evidence="2 3">
    <name type="scientific">Paraburkholderia bryophila</name>
    <dbReference type="NCBI Taxonomy" id="420952"/>
    <lineage>
        <taxon>Bacteria</taxon>
        <taxon>Pseudomonadati</taxon>
        <taxon>Pseudomonadota</taxon>
        <taxon>Betaproteobacteria</taxon>
        <taxon>Burkholderiales</taxon>
        <taxon>Burkholderiaceae</taxon>
        <taxon>Paraburkholderia</taxon>
    </lineage>
</organism>
<keyword evidence="3" id="KW-1185">Reference proteome</keyword>
<comment type="caution">
    <text evidence="2">The sequence shown here is derived from an EMBL/GenBank/DDBJ whole genome shotgun (WGS) entry which is preliminary data.</text>
</comment>